<dbReference type="Gene3D" id="1.20.120.450">
    <property type="entry name" value="dinb family like domain"/>
    <property type="match status" value="1"/>
</dbReference>
<keyword evidence="2" id="KW-0413">Isomerase</keyword>
<dbReference type="SUPFAM" id="SSF55718">
    <property type="entry name" value="SCP-like"/>
    <property type="match status" value="1"/>
</dbReference>
<feature type="domain" description="Mycothiol-dependent maleylpyruvate isomerase metal-binding" evidence="1">
    <location>
        <begin position="28"/>
        <end position="160"/>
    </location>
</feature>
<name>A0A919M2F3_9ACTN</name>
<comment type="caution">
    <text evidence="2">The sequence shown here is derived from an EMBL/GenBank/DDBJ whole genome shotgun (WGS) entry which is preliminary data.</text>
</comment>
<dbReference type="Pfam" id="PF11716">
    <property type="entry name" value="MDMPI_N"/>
    <property type="match status" value="1"/>
</dbReference>
<dbReference type="Proteomes" id="UP000619479">
    <property type="component" value="Unassembled WGS sequence"/>
</dbReference>
<dbReference type="Gene3D" id="3.30.1050.20">
    <property type="match status" value="1"/>
</dbReference>
<evidence type="ECO:0000313" key="3">
    <source>
        <dbReference type="Proteomes" id="UP000619479"/>
    </source>
</evidence>
<protein>
    <submittedName>
        <fullName evidence="2">Maleylpyruvate isomerase</fullName>
    </submittedName>
</protein>
<dbReference type="GO" id="GO:0016853">
    <property type="term" value="F:isomerase activity"/>
    <property type="evidence" value="ECO:0007669"/>
    <property type="project" value="UniProtKB-KW"/>
</dbReference>
<dbReference type="AlphaFoldDB" id="A0A919M2F3"/>
<dbReference type="NCBIfam" id="TIGR03083">
    <property type="entry name" value="maleylpyruvate isomerase family mycothiol-dependent enzyme"/>
    <property type="match status" value="1"/>
</dbReference>
<evidence type="ECO:0000259" key="1">
    <source>
        <dbReference type="Pfam" id="PF11716"/>
    </source>
</evidence>
<dbReference type="InterPro" id="IPR024344">
    <property type="entry name" value="MDMPI_metal-binding"/>
</dbReference>
<dbReference type="InterPro" id="IPR036527">
    <property type="entry name" value="SCP2_sterol-bd_dom_sf"/>
</dbReference>
<dbReference type="EMBL" id="BOMH01000007">
    <property type="protein sequence ID" value="GID63412.1"/>
    <property type="molecule type" value="Genomic_DNA"/>
</dbReference>
<dbReference type="SUPFAM" id="SSF109854">
    <property type="entry name" value="DinB/YfiT-like putative metalloenzymes"/>
    <property type="match status" value="1"/>
</dbReference>
<organism evidence="2 3">
    <name type="scientific">Actinoplanes cyaneus</name>
    <dbReference type="NCBI Taxonomy" id="52696"/>
    <lineage>
        <taxon>Bacteria</taxon>
        <taxon>Bacillati</taxon>
        <taxon>Actinomycetota</taxon>
        <taxon>Actinomycetes</taxon>
        <taxon>Micromonosporales</taxon>
        <taxon>Micromonosporaceae</taxon>
        <taxon>Actinoplanes</taxon>
    </lineage>
</organism>
<dbReference type="InterPro" id="IPR034660">
    <property type="entry name" value="DinB/YfiT-like"/>
</dbReference>
<gene>
    <name evidence="2" type="ORF">Acy02nite_12930</name>
</gene>
<sequence>MPSPAKVNSTASVLGVTIDPLVLMTDVDQATETLLRALEELDGAVIGEPSALPGWTVGHVLTHLARNAEAYTNLLIWARTGAETPAYASREARDAAIEEGAGRPLAEQIADLRAAHERFADAAAAMPAAAWTFRYPSIVPSAAVVPWARLREVEVHHVDLGRGYTPADWSDAFALRLLREIAGDPPASAPAMVLRPAGVEHPITIGTPAGNTPAIGGPTRSIAAWLAGRADGADLTVSPDGELPQPARWK</sequence>
<accession>A0A919M2F3</accession>
<proteinExistence type="predicted"/>
<keyword evidence="3" id="KW-1185">Reference proteome</keyword>
<dbReference type="GO" id="GO:0046872">
    <property type="term" value="F:metal ion binding"/>
    <property type="evidence" value="ECO:0007669"/>
    <property type="project" value="InterPro"/>
</dbReference>
<reference evidence="2" key="1">
    <citation type="submission" date="2021-01" db="EMBL/GenBank/DDBJ databases">
        <title>Whole genome shotgun sequence of Actinoplanes cyaneus NBRC 14990.</title>
        <authorList>
            <person name="Komaki H."/>
            <person name="Tamura T."/>
        </authorList>
    </citation>
    <scope>NUCLEOTIDE SEQUENCE</scope>
    <source>
        <strain evidence="2">NBRC 14990</strain>
    </source>
</reference>
<evidence type="ECO:0000313" key="2">
    <source>
        <dbReference type="EMBL" id="GID63412.1"/>
    </source>
</evidence>
<dbReference type="InterPro" id="IPR017517">
    <property type="entry name" value="Maleyloyr_isom"/>
</dbReference>